<protein>
    <submittedName>
        <fullName evidence="1">Uncharacterized protein</fullName>
    </submittedName>
</protein>
<name>A0A1N6MUR7_9GAMM</name>
<evidence type="ECO:0000313" key="1">
    <source>
        <dbReference type="EMBL" id="SIP72596.1"/>
    </source>
</evidence>
<gene>
    <name evidence="1" type="ORF">XIS1_1580004</name>
</gene>
<reference evidence="2" key="1">
    <citation type="submission" date="2016-12" db="EMBL/GenBank/DDBJ databases">
        <authorList>
            <person name="Gaudriault S."/>
        </authorList>
    </citation>
    <scope>NUCLEOTIDE SEQUENCE [LARGE SCALE GENOMIC DNA]</scope>
    <source>
        <strain evidence="2">HGB1681 (deposited as PTA-6826 in the American Type Culture Collection)</strain>
    </source>
</reference>
<sequence>MFFIKKHNYIMKLLYLKLITFPYYELLKWLIVIVKENQCEYWRLIKRALVIGQ</sequence>
<dbReference type="EMBL" id="FTLG01000066">
    <property type="protein sequence ID" value="SIP72596.1"/>
    <property type="molecule type" value="Genomic_DNA"/>
</dbReference>
<dbReference type="AlphaFoldDB" id="A0A1N6MUR7"/>
<dbReference type="Proteomes" id="UP000196435">
    <property type="component" value="Unassembled WGS sequence"/>
</dbReference>
<organism evidence="1 2">
    <name type="scientific">Xenorhabdus innexi</name>
    <dbReference type="NCBI Taxonomy" id="290109"/>
    <lineage>
        <taxon>Bacteria</taxon>
        <taxon>Pseudomonadati</taxon>
        <taxon>Pseudomonadota</taxon>
        <taxon>Gammaproteobacteria</taxon>
        <taxon>Enterobacterales</taxon>
        <taxon>Morganellaceae</taxon>
        <taxon>Xenorhabdus</taxon>
    </lineage>
</organism>
<accession>A0A1N6MUR7</accession>
<evidence type="ECO:0000313" key="2">
    <source>
        <dbReference type="Proteomes" id="UP000196435"/>
    </source>
</evidence>
<proteinExistence type="predicted"/>